<dbReference type="Pfam" id="PF12849">
    <property type="entry name" value="PBP_like_2"/>
    <property type="match status" value="1"/>
</dbReference>
<keyword evidence="4" id="KW-0592">Phosphate transport</keyword>
<dbReference type="PANTHER" id="PTHR30570:SF1">
    <property type="entry name" value="PHOSPHATE-BINDING PROTEIN PSTS"/>
    <property type="match status" value="1"/>
</dbReference>
<reference evidence="6" key="1">
    <citation type="journal article" date="2020" name="mSystems">
        <title>Genome- and Community-Level Interaction Insights into Carbon Utilization and Element Cycling Functions of Hydrothermarchaeota in Hydrothermal Sediment.</title>
        <authorList>
            <person name="Zhou Z."/>
            <person name="Liu Y."/>
            <person name="Xu W."/>
            <person name="Pan J."/>
            <person name="Luo Z.H."/>
            <person name="Li M."/>
        </authorList>
    </citation>
    <scope>NUCLEOTIDE SEQUENCE [LARGE SCALE GENOMIC DNA]</scope>
    <source>
        <strain evidence="6">SpSt-655</strain>
    </source>
</reference>
<feature type="chain" id="PRO_5031600818" description="Phosphate-binding protein" evidence="4">
    <location>
        <begin position="22"/>
        <end position="291"/>
    </location>
</feature>
<dbReference type="SUPFAM" id="SSF53850">
    <property type="entry name" value="Periplasmic binding protein-like II"/>
    <property type="match status" value="1"/>
</dbReference>
<comment type="caution">
    <text evidence="6">The sequence shown here is derived from an EMBL/GenBank/DDBJ whole genome shotgun (WGS) entry which is preliminary data.</text>
</comment>
<evidence type="ECO:0000256" key="3">
    <source>
        <dbReference type="ARBA" id="ARBA00022729"/>
    </source>
</evidence>
<feature type="signal peptide" evidence="4">
    <location>
        <begin position="1"/>
        <end position="21"/>
    </location>
</feature>
<feature type="domain" description="PBP" evidence="5">
    <location>
        <begin position="18"/>
        <end position="259"/>
    </location>
</feature>
<dbReference type="GO" id="GO:0006817">
    <property type="term" value="P:phosphate ion transport"/>
    <property type="evidence" value="ECO:0007669"/>
    <property type="project" value="UniProtKB-UniRule"/>
</dbReference>
<gene>
    <name evidence="6" type="ORF">ENU28_01395</name>
</gene>
<dbReference type="InterPro" id="IPR050811">
    <property type="entry name" value="Phosphate_ABC_transporter"/>
</dbReference>
<protein>
    <recommendedName>
        <fullName evidence="4">Phosphate-binding protein</fullName>
    </recommendedName>
</protein>
<comment type="function">
    <text evidence="4">Involved in the system for phosphate transport across the cytoplasmic membrane.</text>
</comment>
<proteinExistence type="inferred from homology"/>
<evidence type="ECO:0000256" key="1">
    <source>
        <dbReference type="ARBA" id="ARBA00008725"/>
    </source>
</evidence>
<keyword evidence="3 4" id="KW-0732">Signal</keyword>
<dbReference type="Gene3D" id="3.40.190.10">
    <property type="entry name" value="Periplasmic binding protein-like II"/>
    <property type="match status" value="2"/>
</dbReference>
<evidence type="ECO:0000256" key="2">
    <source>
        <dbReference type="ARBA" id="ARBA00022448"/>
    </source>
</evidence>
<dbReference type="InterPro" id="IPR011862">
    <property type="entry name" value="Phos-bd"/>
</dbReference>
<evidence type="ECO:0000313" key="6">
    <source>
        <dbReference type="EMBL" id="HGQ55103.1"/>
    </source>
</evidence>
<dbReference type="GO" id="GO:0042301">
    <property type="term" value="F:phosphate ion binding"/>
    <property type="evidence" value="ECO:0007669"/>
    <property type="project" value="UniProtKB-UniRule"/>
</dbReference>
<dbReference type="AlphaFoldDB" id="A0A7V4FG51"/>
<dbReference type="InterPro" id="IPR024370">
    <property type="entry name" value="PBP_domain"/>
</dbReference>
<dbReference type="NCBIfam" id="TIGR02136">
    <property type="entry name" value="ptsS_2"/>
    <property type="match status" value="1"/>
</dbReference>
<dbReference type="PANTHER" id="PTHR30570">
    <property type="entry name" value="PERIPLASMIC PHOSPHATE BINDING COMPONENT OF PHOSPHATE ABC TRANSPORTER"/>
    <property type="match status" value="1"/>
</dbReference>
<keyword evidence="2 4" id="KW-0813">Transport</keyword>
<evidence type="ECO:0000259" key="5">
    <source>
        <dbReference type="Pfam" id="PF12849"/>
    </source>
</evidence>
<sequence length="291" mass="33041">MRRFILLFALFLLLLNCPRQETLVIKGSDTMVNLVSALVEKFLKENPKANITVMGGGSGVGIAGLIDKEVMCANSSRELKEEEKNKLKESNVEYLEIPIAYDLLCIIVNENNPIESLTISELKDIYQRKIKNWREVKSFDKEISLYGRNPASGTYEFFKEIVLKGDYSPDMKQMAGTAAIVDAVSQDKGGIGYVGLGYIKGIKGIKVLKIKNEKDGKYYTPLDINNLSKYPLARPLYHIVNKEYFYFNKGKILRDFIKWELTKGDAIIEEVGFVPLPQPEREKVLNLIEKK</sequence>
<organism evidence="6">
    <name type="scientific">candidate division WOR-3 bacterium</name>
    <dbReference type="NCBI Taxonomy" id="2052148"/>
    <lineage>
        <taxon>Bacteria</taxon>
        <taxon>Bacteria division WOR-3</taxon>
    </lineage>
</organism>
<dbReference type="EMBL" id="DTBX01000051">
    <property type="protein sequence ID" value="HGQ55103.1"/>
    <property type="molecule type" value="Genomic_DNA"/>
</dbReference>
<comment type="similarity">
    <text evidence="1 4">Belongs to the PstS family.</text>
</comment>
<accession>A0A7V4FG51</accession>
<dbReference type="CDD" id="cd13566">
    <property type="entry name" value="PBP2_phosphate"/>
    <property type="match status" value="1"/>
</dbReference>
<name>A0A7V4FG51_UNCW3</name>
<evidence type="ECO:0000256" key="4">
    <source>
        <dbReference type="RuleBase" id="RU367119"/>
    </source>
</evidence>